<feature type="transmembrane region" description="Helical" evidence="1">
    <location>
        <begin position="135"/>
        <end position="154"/>
    </location>
</feature>
<organism evidence="3 4">
    <name type="scientific">Mesonia algae</name>
    <dbReference type="NCBI Taxonomy" id="213248"/>
    <lineage>
        <taxon>Bacteria</taxon>
        <taxon>Pseudomonadati</taxon>
        <taxon>Bacteroidota</taxon>
        <taxon>Flavobacteriia</taxon>
        <taxon>Flavobacteriales</taxon>
        <taxon>Flavobacteriaceae</taxon>
        <taxon>Mesonia</taxon>
    </lineage>
</organism>
<feature type="transmembrane region" description="Helical" evidence="1">
    <location>
        <begin position="12"/>
        <end position="32"/>
    </location>
</feature>
<keyword evidence="1" id="KW-1133">Transmembrane helix</keyword>
<keyword evidence="4" id="KW-1185">Reference proteome</keyword>
<dbReference type="RefSeq" id="WP_111540288.1">
    <property type="nucleotide sequence ID" value="NZ_QKYV01000002.1"/>
</dbReference>
<evidence type="ECO:0000259" key="2">
    <source>
        <dbReference type="Pfam" id="PF06724"/>
    </source>
</evidence>
<dbReference type="InterPro" id="IPR009597">
    <property type="entry name" value="DUF1206"/>
</dbReference>
<dbReference type="EMBL" id="QKYV01000002">
    <property type="protein sequence ID" value="PZW42642.1"/>
    <property type="molecule type" value="Genomic_DNA"/>
</dbReference>
<gene>
    <name evidence="3" type="ORF">LX95_00958</name>
</gene>
<feature type="transmembrane region" description="Helical" evidence="1">
    <location>
        <begin position="94"/>
        <end position="115"/>
    </location>
</feature>
<feature type="transmembrane region" description="Helical" evidence="1">
    <location>
        <begin position="180"/>
        <end position="200"/>
    </location>
</feature>
<name>A0A2W7IAS9_9FLAO</name>
<dbReference type="Pfam" id="PF06724">
    <property type="entry name" value="DUF1206"/>
    <property type="match status" value="2"/>
</dbReference>
<reference evidence="3 4" key="1">
    <citation type="submission" date="2018-06" db="EMBL/GenBank/DDBJ databases">
        <title>Genomic Encyclopedia of Archaeal and Bacterial Type Strains, Phase II (KMG-II): from individual species to whole genera.</title>
        <authorList>
            <person name="Goeker M."/>
        </authorList>
    </citation>
    <scope>NUCLEOTIDE SEQUENCE [LARGE SCALE GENOMIC DNA]</scope>
    <source>
        <strain evidence="3 4">DSM 15361</strain>
    </source>
</reference>
<dbReference type="AlphaFoldDB" id="A0A2W7IAS9"/>
<dbReference type="Proteomes" id="UP000249542">
    <property type="component" value="Unassembled WGS sequence"/>
</dbReference>
<evidence type="ECO:0000313" key="4">
    <source>
        <dbReference type="Proteomes" id="UP000249542"/>
    </source>
</evidence>
<keyword evidence="1" id="KW-0472">Membrane</keyword>
<proteinExistence type="predicted"/>
<accession>A0A2W7IAS9</accession>
<feature type="domain" description="DUF1206" evidence="2">
    <location>
        <begin position="11"/>
        <end position="77"/>
    </location>
</feature>
<feature type="transmembrane region" description="Helical" evidence="1">
    <location>
        <begin position="52"/>
        <end position="74"/>
    </location>
</feature>
<evidence type="ECO:0000313" key="3">
    <source>
        <dbReference type="EMBL" id="PZW42642.1"/>
    </source>
</evidence>
<keyword evidence="1" id="KW-0812">Transmembrane</keyword>
<evidence type="ECO:0000256" key="1">
    <source>
        <dbReference type="SAM" id="Phobius"/>
    </source>
</evidence>
<comment type="caution">
    <text evidence="3">The sequence shown here is derived from an EMBL/GenBank/DDBJ whole genome shotgun (WGS) entry which is preliminary data.</text>
</comment>
<feature type="transmembrane region" description="Helical" evidence="1">
    <location>
        <begin position="226"/>
        <end position="248"/>
    </location>
</feature>
<feature type="domain" description="DUF1206" evidence="2">
    <location>
        <begin position="183"/>
        <end position="252"/>
    </location>
</feature>
<protein>
    <submittedName>
        <fullName evidence="3">Uncharacterized protein DUF1206</fullName>
    </submittedName>
</protein>
<sequence length="256" mass="28677">MDKKYKTIAKLGMFSKGLIYFLSGILTLMTALNLGGSTSGKSQVFDFIKKQPFAMALLVVIAAGLVCYAVWRFIQSIKNPEHIEDDWKGKTKRVAYFLSGIIYLVFSFLAVRHLWSSSSGGGGKSILSSLSPTLFTILFLLIGVILIIKAGYHIKQAYQKEFMKRFSISDRKWHKAAKNAGYFGFYARGFVILIIAYFFLRAGLYSKENEVKGTKEAFSFLQESDYGTILMATAAAGLAAYGLFIILLSRYRRFDA</sequence>